<accession>A0ACB9VES5</accession>
<protein>
    <submittedName>
        <fullName evidence="1">Uncharacterized protein</fullName>
    </submittedName>
</protein>
<dbReference type="EMBL" id="CM043027">
    <property type="protein sequence ID" value="KAI4588422.1"/>
    <property type="molecule type" value="Genomic_DNA"/>
</dbReference>
<sequence length="198" mass="21459">MLQLQKPVCPEPVPCSMRSHCDEKPTHRYKEQPLLTATTEAAQSNEDPMQQRKMNLASTLQTRSCCPLQFTNEDSEVLSVCYLLEHPNHGSVSEESPPIVSPALSQDAPFLLLSQDASSASNSKSKPERLSLPSSLPDNGCATRHVGLSSLTRNQTCALLQWECGVLTTGPPGKSVKRPGFRCGPPIGSSVPLSFTDE</sequence>
<evidence type="ECO:0000313" key="1">
    <source>
        <dbReference type="EMBL" id="KAI4588422.1"/>
    </source>
</evidence>
<gene>
    <name evidence="1" type="ORF">MJG53_002830</name>
</gene>
<proteinExistence type="predicted"/>
<name>A0ACB9VES5_9CETA</name>
<keyword evidence="2" id="KW-1185">Reference proteome</keyword>
<evidence type="ECO:0000313" key="2">
    <source>
        <dbReference type="Proteomes" id="UP001057279"/>
    </source>
</evidence>
<reference evidence="1" key="1">
    <citation type="submission" date="2022-03" db="EMBL/GenBank/DDBJ databases">
        <title>Genomic analyses of argali, domestic sheep and their hybrids provide insights into chromosomal evolution, heterosis and genetic basis of agronomic traits.</title>
        <authorList>
            <person name="Li M."/>
        </authorList>
    </citation>
    <scope>NUCLEOTIDE SEQUENCE</scope>
    <source>
        <strain evidence="1">F1 hybrid</strain>
    </source>
</reference>
<dbReference type="Proteomes" id="UP001057279">
    <property type="component" value="Linkage Group LG02"/>
</dbReference>
<organism evidence="1 2">
    <name type="scientific">Ovis ammon polii x Ovis aries</name>
    <dbReference type="NCBI Taxonomy" id="2918886"/>
    <lineage>
        <taxon>Eukaryota</taxon>
        <taxon>Metazoa</taxon>
        <taxon>Chordata</taxon>
        <taxon>Craniata</taxon>
        <taxon>Vertebrata</taxon>
        <taxon>Euteleostomi</taxon>
        <taxon>Mammalia</taxon>
        <taxon>Eutheria</taxon>
        <taxon>Laurasiatheria</taxon>
        <taxon>Artiodactyla</taxon>
        <taxon>Ruminantia</taxon>
        <taxon>Pecora</taxon>
        <taxon>Bovidae</taxon>
        <taxon>Caprinae</taxon>
        <taxon>Ovis</taxon>
    </lineage>
</organism>
<comment type="caution">
    <text evidence="1">The sequence shown here is derived from an EMBL/GenBank/DDBJ whole genome shotgun (WGS) entry which is preliminary data.</text>
</comment>